<evidence type="ECO:0000313" key="1">
    <source>
        <dbReference type="EMBL" id="RXK05496.1"/>
    </source>
</evidence>
<keyword evidence="2" id="KW-1185">Reference proteome</keyword>
<dbReference type="RefSeq" id="WP_129087250.1">
    <property type="nucleotide sequence ID" value="NZ_CP053836.1"/>
</dbReference>
<dbReference type="OrthoDB" id="9794656at2"/>
<name>A0A4Q1AN90_9BACT</name>
<proteinExistence type="predicted"/>
<dbReference type="InterPro" id="IPR046170">
    <property type="entry name" value="DUF6172"/>
</dbReference>
<organism evidence="1 2">
    <name type="scientific">Halarcobacter ebronensis</name>
    <dbReference type="NCBI Taxonomy" id="1462615"/>
    <lineage>
        <taxon>Bacteria</taxon>
        <taxon>Pseudomonadati</taxon>
        <taxon>Campylobacterota</taxon>
        <taxon>Epsilonproteobacteria</taxon>
        <taxon>Campylobacterales</taxon>
        <taxon>Arcobacteraceae</taxon>
        <taxon>Halarcobacter</taxon>
    </lineage>
</organism>
<dbReference type="EMBL" id="PDKK01000006">
    <property type="protein sequence ID" value="RXK05496.1"/>
    <property type="molecule type" value="Genomic_DNA"/>
</dbReference>
<dbReference type="AlphaFoldDB" id="A0A4Q1AN90"/>
<sequence>MKKTFILQVENKADDRVVESIKHEIRKYIKREQRKPLPEGKDFWFFDCKFAKEEETPQDIPFSDIIKCINEAANEKCKTFYLEILSRAEKRPEKEVVGDIENIEELSSEDEIKED</sequence>
<evidence type="ECO:0000313" key="2">
    <source>
        <dbReference type="Proteomes" id="UP000289758"/>
    </source>
</evidence>
<accession>A0A4Q1AN90</accession>
<comment type="caution">
    <text evidence="1">The sequence shown here is derived from an EMBL/GenBank/DDBJ whole genome shotgun (WGS) entry which is preliminary data.</text>
</comment>
<reference evidence="1 2" key="1">
    <citation type="submission" date="2017-10" db="EMBL/GenBank/DDBJ databases">
        <title>Genomics of the genus Arcobacter.</title>
        <authorList>
            <person name="Perez-Cataluna A."/>
            <person name="Figueras M.J."/>
        </authorList>
    </citation>
    <scope>NUCLEOTIDE SEQUENCE [LARGE SCALE GENOMIC DNA]</scope>
    <source>
        <strain evidence="1 2">CECT 8441</strain>
    </source>
</reference>
<protein>
    <submittedName>
        <fullName evidence="1">Uncharacterized protein</fullName>
    </submittedName>
</protein>
<gene>
    <name evidence="1" type="ORF">CRV07_08270</name>
</gene>
<dbReference type="Pfam" id="PF19669">
    <property type="entry name" value="DUF6172"/>
    <property type="match status" value="1"/>
</dbReference>
<dbReference type="Proteomes" id="UP000289758">
    <property type="component" value="Unassembled WGS sequence"/>
</dbReference>